<name>A0A0G0TXT3_9BACT</name>
<evidence type="ECO:0000313" key="2">
    <source>
        <dbReference type="Proteomes" id="UP000034749"/>
    </source>
</evidence>
<reference evidence="1 2" key="1">
    <citation type="journal article" date="2015" name="Nature">
        <title>rRNA introns, odd ribosomes, and small enigmatic genomes across a large radiation of phyla.</title>
        <authorList>
            <person name="Brown C.T."/>
            <person name="Hug L.A."/>
            <person name="Thomas B.C."/>
            <person name="Sharon I."/>
            <person name="Castelle C.J."/>
            <person name="Singh A."/>
            <person name="Wilkins M.J."/>
            <person name="Williams K.H."/>
            <person name="Banfield J.F."/>
        </authorList>
    </citation>
    <scope>NUCLEOTIDE SEQUENCE [LARGE SCALE GENOMIC DNA]</scope>
</reference>
<comment type="caution">
    <text evidence="1">The sequence shown here is derived from an EMBL/GenBank/DDBJ whole genome shotgun (WGS) entry which is preliminary data.</text>
</comment>
<dbReference type="EMBL" id="LBZW01000005">
    <property type="protein sequence ID" value="KKR79626.1"/>
    <property type="molecule type" value="Genomic_DNA"/>
</dbReference>
<dbReference type="AlphaFoldDB" id="A0A0G0TXT3"/>
<organism evidence="1 2">
    <name type="scientific">Candidatus Nomurabacteria bacterium GW2011_GWA2_40_9</name>
    <dbReference type="NCBI Taxonomy" id="1618734"/>
    <lineage>
        <taxon>Bacteria</taxon>
        <taxon>Candidatus Nomuraibacteriota</taxon>
    </lineage>
</organism>
<gene>
    <name evidence="1" type="ORF">UU24_C0005G0044</name>
</gene>
<accession>A0A0G0TXT3</accession>
<protein>
    <recommendedName>
        <fullName evidence="3">DUF4258 domain-containing protein</fullName>
    </recommendedName>
</protein>
<evidence type="ECO:0008006" key="3">
    <source>
        <dbReference type="Google" id="ProtNLM"/>
    </source>
</evidence>
<dbReference type="Proteomes" id="UP000034749">
    <property type="component" value="Unassembled WGS sequence"/>
</dbReference>
<proteinExistence type="predicted"/>
<evidence type="ECO:0000313" key="1">
    <source>
        <dbReference type="EMBL" id="KKR79626.1"/>
    </source>
</evidence>
<sequence>MIIYFTKHAQEKFSLLEKHGVIISKKIVESTVIKPEKIDSSRLPLLIAQASLNKSHVLRVVYKIEMRVIKIITFYPGRKTQYDK</sequence>